<gene>
    <name evidence="2" type="ORF">QBC37DRAFT_268145</name>
</gene>
<dbReference type="EMBL" id="MU858076">
    <property type="protein sequence ID" value="KAK4215815.1"/>
    <property type="molecule type" value="Genomic_DNA"/>
</dbReference>
<dbReference type="PANTHER" id="PTHR24148:SF64">
    <property type="entry name" value="HETEROKARYON INCOMPATIBILITY DOMAIN-CONTAINING PROTEIN"/>
    <property type="match status" value="1"/>
</dbReference>
<dbReference type="InterPro" id="IPR010730">
    <property type="entry name" value="HET"/>
</dbReference>
<reference evidence="2" key="2">
    <citation type="submission" date="2023-05" db="EMBL/GenBank/DDBJ databases">
        <authorList>
            <consortium name="Lawrence Berkeley National Laboratory"/>
            <person name="Steindorff A."/>
            <person name="Hensen N."/>
            <person name="Bonometti L."/>
            <person name="Westerberg I."/>
            <person name="Brannstrom I.O."/>
            <person name="Guillou S."/>
            <person name="Cros-Aarteil S."/>
            <person name="Calhoun S."/>
            <person name="Haridas S."/>
            <person name="Kuo A."/>
            <person name="Mondo S."/>
            <person name="Pangilinan J."/>
            <person name="Riley R."/>
            <person name="Labutti K."/>
            <person name="Andreopoulos B."/>
            <person name="Lipzen A."/>
            <person name="Chen C."/>
            <person name="Yanf M."/>
            <person name="Daum C."/>
            <person name="Ng V."/>
            <person name="Clum A."/>
            <person name="Ohm R."/>
            <person name="Martin F."/>
            <person name="Silar P."/>
            <person name="Natvig D."/>
            <person name="Lalanne C."/>
            <person name="Gautier V."/>
            <person name="Ament-Velasquez S.L."/>
            <person name="Kruys A."/>
            <person name="Hutchinson M.I."/>
            <person name="Powell A.J."/>
            <person name="Barry K."/>
            <person name="Miller A.N."/>
            <person name="Grigoriev I.V."/>
            <person name="Debuchy R."/>
            <person name="Gladieux P."/>
            <person name="Thoren M.H."/>
            <person name="Johannesson H."/>
        </authorList>
    </citation>
    <scope>NUCLEOTIDE SEQUENCE</scope>
    <source>
        <strain evidence="2">PSN293</strain>
    </source>
</reference>
<evidence type="ECO:0000313" key="3">
    <source>
        <dbReference type="Proteomes" id="UP001301769"/>
    </source>
</evidence>
<organism evidence="2 3">
    <name type="scientific">Rhypophila decipiens</name>
    <dbReference type="NCBI Taxonomy" id="261697"/>
    <lineage>
        <taxon>Eukaryota</taxon>
        <taxon>Fungi</taxon>
        <taxon>Dikarya</taxon>
        <taxon>Ascomycota</taxon>
        <taxon>Pezizomycotina</taxon>
        <taxon>Sordariomycetes</taxon>
        <taxon>Sordariomycetidae</taxon>
        <taxon>Sordariales</taxon>
        <taxon>Naviculisporaceae</taxon>
        <taxon>Rhypophila</taxon>
    </lineage>
</organism>
<sequence>SPYYQYRSLSSPTSIRLLELHAAETESDILSFTLFEVDLDKCPYYETLSYEWGEPAGSVTALCNGKPMLLTPNLKQAMIRIRSSLPRPDPSSNLAATNQGKILWIDAVCINQASLPERSHQVSMMKQIYYEAKSTIFYLGPSNS</sequence>
<reference evidence="2" key="1">
    <citation type="journal article" date="2023" name="Mol. Phylogenet. Evol.">
        <title>Genome-scale phylogeny and comparative genomics of the fungal order Sordariales.</title>
        <authorList>
            <person name="Hensen N."/>
            <person name="Bonometti L."/>
            <person name="Westerberg I."/>
            <person name="Brannstrom I.O."/>
            <person name="Guillou S."/>
            <person name="Cros-Aarteil S."/>
            <person name="Calhoun S."/>
            <person name="Haridas S."/>
            <person name="Kuo A."/>
            <person name="Mondo S."/>
            <person name="Pangilinan J."/>
            <person name="Riley R."/>
            <person name="LaButti K."/>
            <person name="Andreopoulos B."/>
            <person name="Lipzen A."/>
            <person name="Chen C."/>
            <person name="Yan M."/>
            <person name="Daum C."/>
            <person name="Ng V."/>
            <person name="Clum A."/>
            <person name="Steindorff A."/>
            <person name="Ohm R.A."/>
            <person name="Martin F."/>
            <person name="Silar P."/>
            <person name="Natvig D.O."/>
            <person name="Lalanne C."/>
            <person name="Gautier V."/>
            <person name="Ament-Velasquez S.L."/>
            <person name="Kruys A."/>
            <person name="Hutchinson M.I."/>
            <person name="Powell A.J."/>
            <person name="Barry K."/>
            <person name="Miller A.N."/>
            <person name="Grigoriev I.V."/>
            <person name="Debuchy R."/>
            <person name="Gladieux P."/>
            <person name="Hiltunen Thoren M."/>
            <person name="Johannesson H."/>
        </authorList>
    </citation>
    <scope>NUCLEOTIDE SEQUENCE</scope>
    <source>
        <strain evidence="2">PSN293</strain>
    </source>
</reference>
<evidence type="ECO:0000259" key="1">
    <source>
        <dbReference type="Pfam" id="PF06985"/>
    </source>
</evidence>
<dbReference type="AlphaFoldDB" id="A0AAN7BCE1"/>
<evidence type="ECO:0000313" key="2">
    <source>
        <dbReference type="EMBL" id="KAK4215815.1"/>
    </source>
</evidence>
<dbReference type="PANTHER" id="PTHR24148">
    <property type="entry name" value="ANKYRIN REPEAT DOMAIN-CONTAINING PROTEIN 39 HOMOLOG-RELATED"/>
    <property type="match status" value="1"/>
</dbReference>
<keyword evidence="3" id="KW-1185">Reference proteome</keyword>
<protein>
    <submittedName>
        <fullName evidence="2">Heterokaryon incompatibility protein-domain-containing protein</fullName>
    </submittedName>
</protein>
<comment type="caution">
    <text evidence="2">The sequence shown here is derived from an EMBL/GenBank/DDBJ whole genome shotgun (WGS) entry which is preliminary data.</text>
</comment>
<feature type="domain" description="Heterokaryon incompatibility" evidence="1">
    <location>
        <begin position="45"/>
        <end position="143"/>
    </location>
</feature>
<dbReference type="Proteomes" id="UP001301769">
    <property type="component" value="Unassembled WGS sequence"/>
</dbReference>
<feature type="non-terminal residue" evidence="2">
    <location>
        <position position="1"/>
    </location>
</feature>
<accession>A0AAN7BCE1</accession>
<dbReference type="Pfam" id="PF06985">
    <property type="entry name" value="HET"/>
    <property type="match status" value="1"/>
</dbReference>
<dbReference type="InterPro" id="IPR052895">
    <property type="entry name" value="HetReg/Transcr_Mod"/>
</dbReference>
<proteinExistence type="predicted"/>
<feature type="non-terminal residue" evidence="2">
    <location>
        <position position="144"/>
    </location>
</feature>
<name>A0AAN7BCE1_9PEZI</name>